<dbReference type="EMBL" id="APVL01000042">
    <property type="protein sequence ID" value="EWG08460.1"/>
    <property type="molecule type" value="Genomic_DNA"/>
</dbReference>
<sequence>MVETINREYLKEHLTEKKKHDTGNVIDVIPFLTKRTKAIRDFNKVLGEYVRKICKLKLDEQALKNREFYLSEEENELSELIASNVEYDEEDDMYDFVRFLDQYLFNQDDINPVHPFLFNYIKIDKKNNNEFNKYAQFMSEIFVQNNSEIQSIFKSKSADDILTELILSKMEALKETNKEKVVRQYQPLLNPLIKLYQEDLIYLSKFKDYFLTSFPVLTHYYVFMYVCQLIFKFEQFTEADFEKVQPLYFALEWESLSKRRKAADPLEGFKYIKENASNLFPHIHTMSHLSHSFVNNNQEGKYSFIPYSMLYNEISKQGKEFEDNFLHDLKEWIREYSDWAKVNVEDQSVDIPEAFKTLFKCLKEGMSTGVCIKYGKNIEDLGANQFLKGRGSLGQTFNIKHDFLLLLTAVSVKDKRIPLNELFREFEKRGIAFDRYSKKEIISLFDNLNILDKKSDSGDAQYVKPIL</sequence>
<protein>
    <recommendedName>
        <fullName evidence="3">DNA phosphorothioation-dependent restriction protein DptG</fullName>
    </recommendedName>
</protein>
<dbReference type="NCBIfam" id="TIGR03236">
    <property type="entry name" value="dnd_assoc_1"/>
    <property type="match status" value="1"/>
</dbReference>
<evidence type="ECO:0000313" key="2">
    <source>
        <dbReference type="Proteomes" id="UP000019270"/>
    </source>
</evidence>
<dbReference type="eggNOG" id="ENOG502Z8KF">
    <property type="taxonomic scope" value="Bacteria"/>
</dbReference>
<dbReference type="InterPro" id="IPR017645">
    <property type="entry name" value="Dnd_assoc_1"/>
</dbReference>
<organism evidence="1 2">
    <name type="scientific">Cytobacillus firmus DS1</name>
    <dbReference type="NCBI Taxonomy" id="1307436"/>
    <lineage>
        <taxon>Bacteria</taxon>
        <taxon>Bacillati</taxon>
        <taxon>Bacillota</taxon>
        <taxon>Bacilli</taxon>
        <taxon>Bacillales</taxon>
        <taxon>Bacillaceae</taxon>
        <taxon>Cytobacillus</taxon>
    </lineage>
</organism>
<reference evidence="2" key="1">
    <citation type="submission" date="2013-03" db="EMBL/GenBank/DDBJ databases">
        <title>Draft genome sequence of Bacillus firmus DS1.</title>
        <authorList>
            <person name="Peng D."/>
            <person name="Zhu L."/>
            <person name="Sun M."/>
        </authorList>
    </citation>
    <scope>NUCLEOTIDE SEQUENCE [LARGE SCALE GENOMIC DNA]</scope>
    <source>
        <strain evidence="2">DS1</strain>
    </source>
</reference>
<proteinExistence type="predicted"/>
<evidence type="ECO:0000313" key="1">
    <source>
        <dbReference type="EMBL" id="EWG08460.1"/>
    </source>
</evidence>
<dbReference type="PATRIC" id="fig|1307436.3.peg.5147"/>
<dbReference type="RefSeq" id="WP_035333455.1">
    <property type="nucleotide sequence ID" value="NZ_APVL01000042.1"/>
</dbReference>
<accession>W7KM40</accession>
<dbReference type="Proteomes" id="UP000019270">
    <property type="component" value="Unassembled WGS sequence"/>
</dbReference>
<evidence type="ECO:0008006" key="3">
    <source>
        <dbReference type="Google" id="ProtNLM"/>
    </source>
</evidence>
<reference evidence="1 2" key="2">
    <citation type="journal article" date="2016" name="Sci. Rep.">
        <title>A novel serine protease, Sep1, from Bacillus firmus DS-1 has nematicidal activity and degrades multiple intestinal-associated nematode proteins.</title>
        <authorList>
            <person name="Geng C."/>
            <person name="Nie X."/>
            <person name="Tang Z."/>
            <person name="Zhang Y."/>
            <person name="Lin J."/>
            <person name="Sun M."/>
            <person name="Peng D."/>
        </authorList>
    </citation>
    <scope>NUCLEOTIDE SEQUENCE [LARGE SCALE GENOMIC DNA]</scope>
    <source>
        <strain evidence="1 2">DS1</strain>
    </source>
</reference>
<dbReference type="OrthoDB" id="2590988at2"/>
<gene>
    <name evidence="1" type="ORF">PBF_24161</name>
</gene>
<name>W7KM40_CYTFI</name>
<dbReference type="AlphaFoldDB" id="W7KM40"/>
<comment type="caution">
    <text evidence="1">The sequence shown here is derived from an EMBL/GenBank/DDBJ whole genome shotgun (WGS) entry which is preliminary data.</text>
</comment>